<evidence type="ECO:0000256" key="2">
    <source>
        <dbReference type="ARBA" id="ARBA00022801"/>
    </source>
</evidence>
<evidence type="ECO:0000256" key="5">
    <source>
        <dbReference type="SAM" id="MobiDB-lite"/>
    </source>
</evidence>
<dbReference type="SMART" id="SM00332">
    <property type="entry name" value="PP2Cc"/>
    <property type="match status" value="1"/>
</dbReference>
<proteinExistence type="inferred from homology"/>
<comment type="similarity">
    <text evidence="4">Belongs to the PP2C family.</text>
</comment>
<dbReference type="Gene3D" id="3.60.40.10">
    <property type="entry name" value="PPM-type phosphatase domain"/>
    <property type="match status" value="1"/>
</dbReference>
<organism evidence="7 8">
    <name type="scientific">Meloidogyne incognita</name>
    <name type="common">Southern root-knot nematode worm</name>
    <name type="synonym">Oxyuris incognita</name>
    <dbReference type="NCBI Taxonomy" id="6306"/>
    <lineage>
        <taxon>Eukaryota</taxon>
        <taxon>Metazoa</taxon>
        <taxon>Ecdysozoa</taxon>
        <taxon>Nematoda</taxon>
        <taxon>Chromadorea</taxon>
        <taxon>Rhabditida</taxon>
        <taxon>Tylenchina</taxon>
        <taxon>Tylenchomorpha</taxon>
        <taxon>Tylenchoidea</taxon>
        <taxon>Meloidogynidae</taxon>
        <taxon>Meloidogyninae</taxon>
        <taxon>Meloidogyne</taxon>
        <taxon>Meloidogyne incognita group</taxon>
    </lineage>
</organism>
<feature type="region of interest" description="Disordered" evidence="5">
    <location>
        <begin position="424"/>
        <end position="496"/>
    </location>
</feature>
<evidence type="ECO:0000256" key="3">
    <source>
        <dbReference type="ARBA" id="ARBA00022912"/>
    </source>
</evidence>
<sequence length="606" mass="67654">MENMDISLSPSKKRLLKDRLDDDLPSSEFHISAASAQGGRKYMEDRISVEVGRDVNGRLDYIFAAIYDGHGGPQASEYVCQNLLDNVVGNEAFFSDDDQQVLAAIREGFLQTHHDMQKVAKMWPPTVSGFPCTAGTTATVAFIRNGKLYTGHVGDSSIILANFDEAAAGFNDAKLTEDHKPEKPSERERIEKAGGAVASKAGIVRVVWKRPIRGHRGPVRRSTSTECIPFLAVARSLGDFWSLNPDNNQFVVSPEPDVDVFRLKSSDNFLVLCSDGLTNVVTFRSIVQILHDIDKRNQSRSINYSHYLLQNALSKWGGLRADNISIVCIKLNADKIPSDHPDIVESSVDIDVCKQLTEYPFAMFQVGTDNTCRLKGEKIPHFFDGVFDKGMNSTRKNMPVNFTGPGFVVPEMVNHLNAVETVSSSSVCGSEPGQNGHEYGESSDVEEVKHQNSEAKSLEKEVKEEELPKDVEDDQKGDQKIQKPITPPETPDKPEGLLKEYKRNYYLETSIRQQIVESTNVRKSILSTMPTSRAGVKRRRTENEDFGGGFNRTTSNLYPYPSSSSNKRVYFEDRPEDAVDEASNPPPAKRSRLQSVLNFFSKFLKW</sequence>
<accession>A0A914KTR8</accession>
<dbReference type="InterPro" id="IPR015655">
    <property type="entry name" value="PP2C"/>
</dbReference>
<dbReference type="InterPro" id="IPR000222">
    <property type="entry name" value="PP2C_BS"/>
</dbReference>
<feature type="compositionally biased region" description="Low complexity" evidence="5">
    <location>
        <begin position="553"/>
        <end position="566"/>
    </location>
</feature>
<dbReference type="WBParaSite" id="Minc3s00113g04974">
    <property type="protein sequence ID" value="Minc3s00113g04974"/>
    <property type="gene ID" value="Minc3s00113g04974"/>
</dbReference>
<feature type="domain" description="PPM-type phosphatase" evidence="6">
    <location>
        <begin position="30"/>
        <end position="331"/>
    </location>
</feature>
<protein>
    <submittedName>
        <fullName evidence="8">PPM-type phosphatase domain-containing protein</fullName>
    </submittedName>
</protein>
<dbReference type="CDD" id="cd00143">
    <property type="entry name" value="PP2Cc"/>
    <property type="match status" value="1"/>
</dbReference>
<name>A0A914KTR8_MELIC</name>
<evidence type="ECO:0000313" key="7">
    <source>
        <dbReference type="Proteomes" id="UP000887563"/>
    </source>
</evidence>
<dbReference type="Pfam" id="PF00481">
    <property type="entry name" value="PP2C"/>
    <property type="match status" value="1"/>
</dbReference>
<keyword evidence="3 4" id="KW-0904">Protein phosphatase</keyword>
<feature type="region of interest" description="Disordered" evidence="5">
    <location>
        <begin position="530"/>
        <end position="568"/>
    </location>
</feature>
<keyword evidence="1" id="KW-0479">Metal-binding</keyword>
<feature type="compositionally biased region" description="Basic and acidic residues" evidence="5">
    <location>
        <begin position="446"/>
        <end position="481"/>
    </location>
</feature>
<dbReference type="SUPFAM" id="SSF81606">
    <property type="entry name" value="PP2C-like"/>
    <property type="match status" value="1"/>
</dbReference>
<reference evidence="8" key="1">
    <citation type="submission" date="2022-11" db="UniProtKB">
        <authorList>
            <consortium name="WormBaseParasite"/>
        </authorList>
    </citation>
    <scope>IDENTIFICATION</scope>
</reference>
<dbReference type="AlphaFoldDB" id="A0A914KTR8"/>
<keyword evidence="2 4" id="KW-0378">Hydrolase</keyword>
<evidence type="ECO:0000256" key="4">
    <source>
        <dbReference type="RuleBase" id="RU003465"/>
    </source>
</evidence>
<keyword evidence="7" id="KW-1185">Reference proteome</keyword>
<dbReference type="PANTHER" id="PTHR47992">
    <property type="entry name" value="PROTEIN PHOSPHATASE"/>
    <property type="match status" value="1"/>
</dbReference>
<dbReference type="GO" id="GO:0046872">
    <property type="term" value="F:metal ion binding"/>
    <property type="evidence" value="ECO:0007669"/>
    <property type="project" value="UniProtKB-KW"/>
</dbReference>
<dbReference type="Proteomes" id="UP000887563">
    <property type="component" value="Unplaced"/>
</dbReference>
<dbReference type="GO" id="GO:0004722">
    <property type="term" value="F:protein serine/threonine phosphatase activity"/>
    <property type="evidence" value="ECO:0007669"/>
    <property type="project" value="InterPro"/>
</dbReference>
<dbReference type="PROSITE" id="PS51746">
    <property type="entry name" value="PPM_2"/>
    <property type="match status" value="1"/>
</dbReference>
<evidence type="ECO:0000259" key="6">
    <source>
        <dbReference type="PROSITE" id="PS51746"/>
    </source>
</evidence>
<evidence type="ECO:0000313" key="8">
    <source>
        <dbReference type="WBParaSite" id="Minc3s00113g04974"/>
    </source>
</evidence>
<dbReference type="InterPro" id="IPR036457">
    <property type="entry name" value="PPM-type-like_dom_sf"/>
</dbReference>
<evidence type="ECO:0000256" key="1">
    <source>
        <dbReference type="ARBA" id="ARBA00022723"/>
    </source>
</evidence>
<dbReference type="PROSITE" id="PS01032">
    <property type="entry name" value="PPM_1"/>
    <property type="match status" value="1"/>
</dbReference>
<dbReference type="InterPro" id="IPR001932">
    <property type="entry name" value="PPM-type_phosphatase-like_dom"/>
</dbReference>